<dbReference type="GO" id="GO:0003677">
    <property type="term" value="F:DNA binding"/>
    <property type="evidence" value="ECO:0007669"/>
    <property type="project" value="InterPro"/>
</dbReference>
<accession>A0A9X1PHF6</accession>
<feature type="domain" description="HTH cro/C1-type" evidence="1">
    <location>
        <begin position="104"/>
        <end position="158"/>
    </location>
</feature>
<dbReference type="RefSeq" id="WP_234654276.1">
    <property type="nucleotide sequence ID" value="NZ_CP094997.1"/>
</dbReference>
<dbReference type="AlphaFoldDB" id="A0A9X1PHF6"/>
<dbReference type="InterPro" id="IPR010982">
    <property type="entry name" value="Lambda_DNA-bd_dom_sf"/>
</dbReference>
<dbReference type="Gene3D" id="1.10.260.40">
    <property type="entry name" value="lambda repressor-like DNA-binding domains"/>
    <property type="match status" value="1"/>
</dbReference>
<dbReference type="CDD" id="cd00093">
    <property type="entry name" value="HTH_XRE"/>
    <property type="match status" value="1"/>
</dbReference>
<reference evidence="2" key="1">
    <citation type="submission" date="2021-12" db="EMBL/GenBank/DDBJ databases">
        <title>Novel species in genus Dyadobacter.</title>
        <authorList>
            <person name="Ma C."/>
        </authorList>
    </citation>
    <scope>NUCLEOTIDE SEQUENCE</scope>
    <source>
        <strain evidence="2">LJ419</strain>
    </source>
</reference>
<dbReference type="InterPro" id="IPR001387">
    <property type="entry name" value="Cro/C1-type_HTH"/>
</dbReference>
<evidence type="ECO:0000259" key="1">
    <source>
        <dbReference type="PROSITE" id="PS50943"/>
    </source>
</evidence>
<dbReference type="EMBL" id="JAJTTC010000001">
    <property type="protein sequence ID" value="MCF0061140.1"/>
    <property type="molecule type" value="Genomic_DNA"/>
</dbReference>
<organism evidence="2 3">
    <name type="scientific">Dyadobacter chenwenxiniae</name>
    <dbReference type="NCBI Taxonomy" id="2906456"/>
    <lineage>
        <taxon>Bacteria</taxon>
        <taxon>Pseudomonadati</taxon>
        <taxon>Bacteroidota</taxon>
        <taxon>Cytophagia</taxon>
        <taxon>Cytophagales</taxon>
        <taxon>Spirosomataceae</taxon>
        <taxon>Dyadobacter</taxon>
    </lineage>
</organism>
<name>A0A9X1PHF6_9BACT</name>
<evidence type="ECO:0000313" key="3">
    <source>
        <dbReference type="Proteomes" id="UP001139000"/>
    </source>
</evidence>
<protein>
    <submittedName>
        <fullName evidence="2">Helix-turn-helix domain-containing protein</fullName>
    </submittedName>
</protein>
<sequence length="200" mass="23120">MAQIKRSHTLKETDIKSLIQKGEISSELELERASLAARFLRLQSENQPELALLEERLSTLIRDYELKHWSDFKQVTEKQVAESDLAEKRAEKEFKFYKKRRELISKTLKQNGLNQNDLAAILAHNKSYISELLNGIRTFSMNDLIIIHRLFGIKLEDLVFTEITVETEKRIKEALEKTVSNSSKTKKPAQVTSLVKALYS</sequence>
<proteinExistence type="predicted"/>
<gene>
    <name evidence="2" type="ORF">LXM26_06520</name>
</gene>
<keyword evidence="3" id="KW-1185">Reference proteome</keyword>
<dbReference type="SUPFAM" id="SSF47413">
    <property type="entry name" value="lambda repressor-like DNA-binding domains"/>
    <property type="match status" value="1"/>
</dbReference>
<dbReference type="Proteomes" id="UP001139000">
    <property type="component" value="Unassembled WGS sequence"/>
</dbReference>
<evidence type="ECO:0000313" key="2">
    <source>
        <dbReference type="EMBL" id="MCF0061140.1"/>
    </source>
</evidence>
<comment type="caution">
    <text evidence="2">The sequence shown here is derived from an EMBL/GenBank/DDBJ whole genome shotgun (WGS) entry which is preliminary data.</text>
</comment>
<dbReference type="Pfam" id="PF01381">
    <property type="entry name" value="HTH_3"/>
    <property type="match status" value="1"/>
</dbReference>
<dbReference type="SMART" id="SM00530">
    <property type="entry name" value="HTH_XRE"/>
    <property type="match status" value="1"/>
</dbReference>
<dbReference type="PROSITE" id="PS50943">
    <property type="entry name" value="HTH_CROC1"/>
    <property type="match status" value="1"/>
</dbReference>